<dbReference type="UniPathway" id="UPA00281"/>
<keyword evidence="6" id="KW-0560">Oxidoreductase</keyword>
<dbReference type="NCBIfam" id="TIGR01214">
    <property type="entry name" value="rmlD"/>
    <property type="match status" value="1"/>
</dbReference>
<dbReference type="KEGG" id="psd:DSC_02535"/>
<dbReference type="HOGENOM" id="CLU_045518_1_0_6"/>
<gene>
    <name evidence="8" type="ordered locus">DSC_02535</name>
</gene>
<name>G7UVP3_PSEUP</name>
<dbReference type="EC" id="1.1.1.133" evidence="3 6"/>
<dbReference type="SUPFAM" id="SSF51735">
    <property type="entry name" value="NAD(P)-binding Rossmann-fold domains"/>
    <property type="match status" value="1"/>
</dbReference>
<dbReference type="GO" id="GO:0008831">
    <property type="term" value="F:dTDP-4-dehydrorhamnose reductase activity"/>
    <property type="evidence" value="ECO:0007669"/>
    <property type="project" value="UniProtKB-EC"/>
</dbReference>
<dbReference type="PANTHER" id="PTHR10491:SF4">
    <property type="entry name" value="METHIONINE ADENOSYLTRANSFERASE 2 SUBUNIT BETA"/>
    <property type="match status" value="1"/>
</dbReference>
<dbReference type="Pfam" id="PF04321">
    <property type="entry name" value="RmlD_sub_bind"/>
    <property type="match status" value="1"/>
</dbReference>
<comment type="pathway">
    <text evidence="1 6">Carbohydrate biosynthesis; dTDP-L-rhamnose biosynthesis.</text>
</comment>
<reference evidence="8 9" key="1">
    <citation type="journal article" date="2012" name="J. Bacteriol.">
        <title>Complete Genome Sequence of the BTEX-Degrading Bacterium Pseudoxanthomonas spadix BD-a59.</title>
        <authorList>
            <person name="Lee S.H."/>
            <person name="Jin H.M."/>
            <person name="Lee H.J."/>
            <person name="Kim J.M."/>
            <person name="Jeon C.O."/>
        </authorList>
    </citation>
    <scope>NUCLEOTIDE SEQUENCE [LARGE SCALE GENOMIC DNA]</scope>
    <source>
        <strain evidence="8 9">BD-a59</strain>
    </source>
</reference>
<evidence type="ECO:0000256" key="4">
    <source>
        <dbReference type="ARBA" id="ARBA00017099"/>
    </source>
</evidence>
<dbReference type="OrthoDB" id="9803892at2"/>
<dbReference type="EMBL" id="CP003093">
    <property type="protein sequence ID" value="AER55160.1"/>
    <property type="molecule type" value="Genomic_DNA"/>
</dbReference>
<protein>
    <recommendedName>
        <fullName evidence="4 6">dTDP-4-dehydrorhamnose reductase</fullName>
        <ecNumber evidence="3 6">1.1.1.133</ecNumber>
    </recommendedName>
</protein>
<dbReference type="GO" id="GO:0019305">
    <property type="term" value="P:dTDP-rhamnose biosynthetic process"/>
    <property type="evidence" value="ECO:0007669"/>
    <property type="project" value="UniProtKB-UniPathway"/>
</dbReference>
<organism evidence="8 9">
    <name type="scientific">Pseudoxanthomonas spadix (strain BD-a59)</name>
    <dbReference type="NCBI Taxonomy" id="1045855"/>
    <lineage>
        <taxon>Bacteria</taxon>
        <taxon>Pseudomonadati</taxon>
        <taxon>Pseudomonadota</taxon>
        <taxon>Gammaproteobacteria</taxon>
        <taxon>Lysobacterales</taxon>
        <taxon>Lysobacteraceae</taxon>
        <taxon>Pseudoxanthomonas</taxon>
    </lineage>
</organism>
<comment type="cofactor">
    <cofactor evidence="6">
        <name>Mg(2+)</name>
        <dbReference type="ChEBI" id="CHEBI:18420"/>
    </cofactor>
    <text evidence="6">Binds 1 Mg(2+) ion per monomer.</text>
</comment>
<dbReference type="RefSeq" id="WP_014159338.1">
    <property type="nucleotide sequence ID" value="NC_016147.2"/>
</dbReference>
<comment type="catalytic activity">
    <reaction evidence="5 6">
        <text>dTDP-beta-L-rhamnose + NADP(+) = dTDP-4-dehydro-beta-L-rhamnose + NADPH + H(+)</text>
        <dbReference type="Rhea" id="RHEA:21796"/>
        <dbReference type="ChEBI" id="CHEBI:15378"/>
        <dbReference type="ChEBI" id="CHEBI:57510"/>
        <dbReference type="ChEBI" id="CHEBI:57783"/>
        <dbReference type="ChEBI" id="CHEBI:58349"/>
        <dbReference type="ChEBI" id="CHEBI:62830"/>
        <dbReference type="EC" id="1.1.1.133"/>
    </reaction>
</comment>
<dbReference type="UniPathway" id="UPA00124"/>
<evidence type="ECO:0000259" key="7">
    <source>
        <dbReference type="Pfam" id="PF04321"/>
    </source>
</evidence>
<sequence>MKLLVLGGNGQVGHELLRALAPLGQVMATTRSGMLEDGTPCELADFDQPHTLTALVERTAPDVVVNAAAWTAVDKAESEPAAAARANAQAPGVLARACAARDALLVHYSTDYVFPGDGTRPYREDDPTAPLGVYGATKLAGEDAVRACGARHMIFRTAWVYGARGGNFLRTMLRVGAQRDQLGVVADQIGTPTPAWLIADATAAAIGHARGQSGTWHLTASGVTSWHGFAEAIFAQALARGLLERAPQVAAITTAEYPTPARRPGYSCLDNTRFQHDFGFALPAWEAGLDAVMEALARDQR</sequence>
<keyword evidence="6" id="KW-0521">NADP</keyword>
<dbReference type="InterPro" id="IPR005913">
    <property type="entry name" value="dTDP_dehydrorham_reduct"/>
</dbReference>
<proteinExistence type="inferred from homology"/>
<dbReference type="Gene3D" id="3.40.50.720">
    <property type="entry name" value="NAD(P)-binding Rossmann-like Domain"/>
    <property type="match status" value="1"/>
</dbReference>
<dbReference type="InterPro" id="IPR036291">
    <property type="entry name" value="NAD(P)-bd_dom_sf"/>
</dbReference>
<dbReference type="CDD" id="cd05254">
    <property type="entry name" value="dTDP_HR_like_SDR_e"/>
    <property type="match status" value="1"/>
</dbReference>
<keyword evidence="9" id="KW-1185">Reference proteome</keyword>
<evidence type="ECO:0000256" key="2">
    <source>
        <dbReference type="ARBA" id="ARBA00010944"/>
    </source>
</evidence>
<comment type="function">
    <text evidence="6">Catalyzes the reduction of dTDP-6-deoxy-L-lyxo-4-hexulose to yield dTDP-L-rhamnose.</text>
</comment>
<evidence type="ECO:0000313" key="9">
    <source>
        <dbReference type="Proteomes" id="UP000005870"/>
    </source>
</evidence>
<evidence type="ECO:0000256" key="3">
    <source>
        <dbReference type="ARBA" id="ARBA00012929"/>
    </source>
</evidence>
<dbReference type="Gene3D" id="3.90.25.10">
    <property type="entry name" value="UDP-galactose 4-epimerase, domain 1"/>
    <property type="match status" value="1"/>
</dbReference>
<feature type="domain" description="RmlD-like substrate binding" evidence="7">
    <location>
        <begin position="1"/>
        <end position="296"/>
    </location>
</feature>
<dbReference type="Proteomes" id="UP000005870">
    <property type="component" value="Chromosome"/>
</dbReference>
<evidence type="ECO:0000256" key="5">
    <source>
        <dbReference type="ARBA" id="ARBA00048200"/>
    </source>
</evidence>
<accession>G7UVP3</accession>
<dbReference type="GO" id="GO:0009243">
    <property type="term" value="P:O antigen biosynthetic process"/>
    <property type="evidence" value="ECO:0007669"/>
    <property type="project" value="UniProtKB-UniPathway"/>
</dbReference>
<comment type="similarity">
    <text evidence="2 6">Belongs to the dTDP-4-dehydrorhamnose reductase family.</text>
</comment>
<dbReference type="PANTHER" id="PTHR10491">
    <property type="entry name" value="DTDP-4-DEHYDRORHAMNOSE REDUCTASE"/>
    <property type="match status" value="1"/>
</dbReference>
<evidence type="ECO:0000313" key="8">
    <source>
        <dbReference type="EMBL" id="AER55160.1"/>
    </source>
</evidence>
<dbReference type="eggNOG" id="COG1091">
    <property type="taxonomic scope" value="Bacteria"/>
</dbReference>
<evidence type="ECO:0000256" key="1">
    <source>
        <dbReference type="ARBA" id="ARBA00004781"/>
    </source>
</evidence>
<evidence type="ECO:0000256" key="6">
    <source>
        <dbReference type="RuleBase" id="RU364082"/>
    </source>
</evidence>
<dbReference type="AlphaFoldDB" id="G7UVP3"/>
<dbReference type="InterPro" id="IPR029903">
    <property type="entry name" value="RmlD-like-bd"/>
</dbReference>
<dbReference type="STRING" id="1045855.DSC_02535"/>
<dbReference type="GO" id="GO:0005829">
    <property type="term" value="C:cytosol"/>
    <property type="evidence" value="ECO:0007669"/>
    <property type="project" value="TreeGrafter"/>
</dbReference>